<reference evidence="2" key="1">
    <citation type="submission" date="2016-11" db="UniProtKB">
        <authorList>
            <consortium name="WormBaseParasite"/>
        </authorList>
    </citation>
    <scope>IDENTIFICATION</scope>
</reference>
<dbReference type="WBParaSite" id="Hba_21411">
    <property type="protein sequence ID" value="Hba_21411"/>
    <property type="gene ID" value="Hba_21411"/>
</dbReference>
<keyword evidence="1" id="KW-1185">Reference proteome</keyword>
<dbReference type="Proteomes" id="UP000095283">
    <property type="component" value="Unplaced"/>
</dbReference>
<dbReference type="AlphaFoldDB" id="A0A1I7XV59"/>
<evidence type="ECO:0000313" key="1">
    <source>
        <dbReference type="Proteomes" id="UP000095283"/>
    </source>
</evidence>
<evidence type="ECO:0000313" key="2">
    <source>
        <dbReference type="WBParaSite" id="Hba_21411"/>
    </source>
</evidence>
<proteinExistence type="predicted"/>
<accession>A0A1I7XV59</accession>
<organism evidence="1 2">
    <name type="scientific">Heterorhabditis bacteriophora</name>
    <name type="common">Entomopathogenic nematode worm</name>
    <dbReference type="NCBI Taxonomy" id="37862"/>
    <lineage>
        <taxon>Eukaryota</taxon>
        <taxon>Metazoa</taxon>
        <taxon>Ecdysozoa</taxon>
        <taxon>Nematoda</taxon>
        <taxon>Chromadorea</taxon>
        <taxon>Rhabditida</taxon>
        <taxon>Rhabditina</taxon>
        <taxon>Rhabditomorpha</taxon>
        <taxon>Strongyloidea</taxon>
        <taxon>Heterorhabditidae</taxon>
        <taxon>Heterorhabditis</taxon>
    </lineage>
</organism>
<name>A0A1I7XV59_HETBA</name>
<protein>
    <submittedName>
        <fullName evidence="2">Hemagglutinin</fullName>
    </submittedName>
</protein>
<sequence>MYILALSTHYDMVLSIHTINSNYAKYWINSTSPDGGVRSRQKDIASGLVIVRTEALNDRWWLLYGNSTYTDYKEANYATVHNKQFMNISNIIVVNKYVNANKRCIN</sequence>